<evidence type="ECO:0000256" key="16">
    <source>
        <dbReference type="ARBA" id="ARBA00049209"/>
    </source>
</evidence>
<evidence type="ECO:0000256" key="7">
    <source>
        <dbReference type="ARBA" id="ARBA00022840"/>
    </source>
</evidence>
<dbReference type="PROSITE" id="PS51383">
    <property type="entry name" value="YJEF_C_3"/>
    <property type="match status" value="1"/>
</dbReference>
<comment type="cofactor">
    <cofactor evidence="17">
        <name>Mg(2+)</name>
        <dbReference type="ChEBI" id="CHEBI:18420"/>
    </cofactor>
</comment>
<evidence type="ECO:0000256" key="9">
    <source>
        <dbReference type="ARBA" id="ARBA00022958"/>
    </source>
</evidence>
<evidence type="ECO:0000256" key="1">
    <source>
        <dbReference type="ARBA" id="ARBA00000013"/>
    </source>
</evidence>
<keyword evidence="7 17" id="KW-0067">ATP-binding</keyword>
<feature type="domain" description="YjeF C-terminal" evidence="20">
    <location>
        <begin position="268"/>
        <end position="535"/>
    </location>
</feature>
<dbReference type="EC" id="4.2.1.136" evidence="19"/>
<dbReference type="InterPro" id="IPR030677">
    <property type="entry name" value="Nnr"/>
</dbReference>
<gene>
    <name evidence="18" type="primary">nnrE</name>
    <name evidence="17" type="synonym">nnrD</name>
    <name evidence="22" type="ORF">FRX97_03485</name>
</gene>
<dbReference type="SUPFAM" id="SSF53613">
    <property type="entry name" value="Ribokinase-like"/>
    <property type="match status" value="1"/>
</dbReference>
<keyword evidence="9 18" id="KW-0630">Potassium</keyword>
<comment type="function">
    <text evidence="17">Catalyzes the dehydration of the S-form of NAD(P)HX at the expense of ADP, which is converted to AMP. Together with NAD(P)HX epimerase, which catalyzes the epimerization of the S- and R-forms, the enzyme allows the repair of both epimers of NAD(P)HX, a damaged form of NAD(P)H that is a result of enzymatic or heat-dependent hydration.</text>
</comment>
<dbReference type="AlphaFoldDB" id="A0A5C6VA91"/>
<feature type="binding site" evidence="17">
    <location>
        <position position="477"/>
    </location>
    <ligand>
        <name>(6S)-NADPHX</name>
        <dbReference type="ChEBI" id="CHEBI:64076"/>
    </ligand>
</feature>
<comment type="function">
    <text evidence="14 19">Bifunctional enzyme that catalyzes the epimerization of the S- and R-forms of NAD(P)HX and the dehydration of the S-form of NAD(P)HX at the expense of ADP, which is converted to AMP. This allows the repair of both epimers of NAD(P)HX, a damaged form of NAD(P)H that is a result of enzymatic or heat-dependent hydration.</text>
</comment>
<keyword evidence="11 18" id="KW-0413">Isomerase</keyword>
<comment type="subunit">
    <text evidence="17">Homotetramer.</text>
</comment>
<sequence length="535" mass="58631">MDACMKPSPYELFPPEVPIVFEKVEMILVPVILSSAVKIRRNCYFSNMILDAHNIKNWDSHSIKSKWQSSLYLMENAALSLSQIIHENYRNKNLVILCGSGNNGGDGYALARMLFKVGCRVDVISVLDPKRGSNECNSNYQKLLEIGAPISQRNEWSPAKLNPKTIIVDCIFGTGLNRPLEGELLAFIQEINDLPNYKIAVDLPSGMLADEYRQPGVVFKADKTFTLQCFKRCFLNRENLLYTGEISMVDIGLSKDFKPSHIEGRLITDSYLKNMLSKRNVNSEKRDFGSCLIIGGAKGMAGAVIMAGKAAWRSGCGLLMICADEDNRQIIQAALPEAMFISFEELTLETIQKARSIVIGPGLGKSQKAKELLITTLENAPENIVVDADAINIYSSLEEPPKLPRKSIITPHKRELERLIGPTHGYEDLLNKQKAFSKFHGVILVSKGPYTQITDNLGCLLVNTSGNASLAKGGTGDVLAGIIGGLLCFVPKNISAAALGVYIHGKAADEWVKSGSDGSLSPLDLINLIPTLLKT</sequence>
<dbReference type="Gene3D" id="3.40.1190.20">
    <property type="match status" value="1"/>
</dbReference>
<dbReference type="GO" id="GO:0005524">
    <property type="term" value="F:ATP binding"/>
    <property type="evidence" value="ECO:0007669"/>
    <property type="project" value="UniProtKB-UniRule"/>
</dbReference>
<feature type="binding site" evidence="18">
    <location>
        <begin position="173"/>
        <end position="179"/>
    </location>
    <ligand>
        <name>(6S)-NADPHX</name>
        <dbReference type="ChEBI" id="CHEBI:64076"/>
    </ligand>
</feature>
<evidence type="ECO:0000256" key="18">
    <source>
        <dbReference type="HAMAP-Rule" id="MF_01966"/>
    </source>
</evidence>
<evidence type="ECO:0000256" key="5">
    <source>
        <dbReference type="ARBA" id="ARBA00022723"/>
    </source>
</evidence>
<feature type="binding site" evidence="17">
    <location>
        <position position="412"/>
    </location>
    <ligand>
        <name>(6S)-NADPHX</name>
        <dbReference type="ChEBI" id="CHEBI:64076"/>
    </ligand>
</feature>
<dbReference type="InterPro" id="IPR000631">
    <property type="entry name" value="CARKD"/>
</dbReference>
<evidence type="ECO:0000256" key="15">
    <source>
        <dbReference type="ARBA" id="ARBA00048238"/>
    </source>
</evidence>
<dbReference type="SUPFAM" id="SSF64153">
    <property type="entry name" value="YjeF N-terminal domain-like"/>
    <property type="match status" value="1"/>
</dbReference>
<feature type="binding site" evidence="17">
    <location>
        <begin position="447"/>
        <end position="451"/>
    </location>
    <ligand>
        <name>AMP</name>
        <dbReference type="ChEBI" id="CHEBI:456215"/>
    </ligand>
</feature>
<dbReference type="CDD" id="cd01171">
    <property type="entry name" value="YXKO-related"/>
    <property type="match status" value="1"/>
</dbReference>
<evidence type="ECO:0000256" key="17">
    <source>
        <dbReference type="HAMAP-Rule" id="MF_01965"/>
    </source>
</evidence>
<proteinExistence type="inferred from homology"/>
<dbReference type="Proteomes" id="UP000321168">
    <property type="component" value="Unassembled WGS sequence"/>
</dbReference>
<feature type="binding site" evidence="17">
    <location>
        <position position="303"/>
    </location>
    <ligand>
        <name>(6S)-NADPHX</name>
        <dbReference type="ChEBI" id="CHEBI:64076"/>
    </ligand>
</feature>
<evidence type="ECO:0000256" key="6">
    <source>
        <dbReference type="ARBA" id="ARBA00022741"/>
    </source>
</evidence>
<protein>
    <recommendedName>
        <fullName evidence="19">Bifunctional NAD(P)H-hydrate repair enzyme</fullName>
    </recommendedName>
    <alternativeName>
        <fullName evidence="19">Nicotinamide nucleotide repair protein</fullName>
    </alternativeName>
    <domain>
        <recommendedName>
            <fullName evidence="19">ADP-dependent (S)-NAD(P)H-hydrate dehydratase</fullName>
            <ecNumber evidence="19">4.2.1.136</ecNumber>
        </recommendedName>
        <alternativeName>
            <fullName evidence="19">ADP-dependent NAD(P)HX dehydratase</fullName>
        </alternativeName>
    </domain>
    <domain>
        <recommendedName>
            <fullName evidence="19">NAD(P)H-hydrate epimerase</fullName>
            <ecNumber evidence="19">5.1.99.6</ecNumber>
        </recommendedName>
    </domain>
</protein>
<dbReference type="EC" id="5.1.99.6" evidence="19"/>
<evidence type="ECO:0000256" key="19">
    <source>
        <dbReference type="PIRNR" id="PIRNR017184"/>
    </source>
</evidence>
<evidence type="ECO:0000259" key="20">
    <source>
        <dbReference type="PROSITE" id="PS51383"/>
    </source>
</evidence>
<keyword evidence="5 18" id="KW-0479">Metal-binding</keyword>
<feature type="domain" description="YjeF N-terminal" evidence="21">
    <location>
        <begin position="55"/>
        <end position="259"/>
    </location>
</feature>
<evidence type="ECO:0000256" key="11">
    <source>
        <dbReference type="ARBA" id="ARBA00023235"/>
    </source>
</evidence>
<keyword evidence="10 17" id="KW-0520">NAD</keyword>
<dbReference type="Gene3D" id="3.40.50.10260">
    <property type="entry name" value="YjeF N-terminal domain"/>
    <property type="match status" value="1"/>
</dbReference>
<comment type="similarity">
    <text evidence="4 19">In the C-terminal section; belongs to the NnrD/CARKD family.</text>
</comment>
<comment type="similarity">
    <text evidence="18">Belongs to the NnrE/AIBP family.</text>
</comment>
<dbReference type="Pfam" id="PF03853">
    <property type="entry name" value="YjeF_N"/>
    <property type="match status" value="1"/>
</dbReference>
<dbReference type="InterPro" id="IPR029056">
    <property type="entry name" value="Ribokinase-like"/>
</dbReference>
<keyword evidence="8 17" id="KW-0521">NADP</keyword>
<evidence type="ECO:0000256" key="8">
    <source>
        <dbReference type="ARBA" id="ARBA00022857"/>
    </source>
</evidence>
<reference evidence="22 23" key="1">
    <citation type="submission" date="2019-08" db="EMBL/GenBank/DDBJ databases">
        <title>Genome of Luteibaculum oceani JCM 18817.</title>
        <authorList>
            <person name="Bowman J.P."/>
        </authorList>
    </citation>
    <scope>NUCLEOTIDE SEQUENCE [LARGE SCALE GENOMIC DNA]</scope>
    <source>
        <strain evidence="22 23">JCM 18817</strain>
    </source>
</reference>
<dbReference type="PROSITE" id="PS01050">
    <property type="entry name" value="YJEF_C_2"/>
    <property type="match status" value="1"/>
</dbReference>
<feature type="binding site" evidence="18">
    <location>
        <position position="103"/>
    </location>
    <ligand>
        <name>K(+)</name>
        <dbReference type="ChEBI" id="CHEBI:29103"/>
    </ligand>
</feature>
<feature type="binding site" evidence="18">
    <location>
        <begin position="102"/>
        <end position="106"/>
    </location>
    <ligand>
        <name>(6S)-NADPHX</name>
        <dbReference type="ChEBI" id="CHEBI:64076"/>
    </ligand>
</feature>
<keyword evidence="23" id="KW-1185">Reference proteome</keyword>
<feature type="binding site" evidence="18">
    <location>
        <position position="205"/>
    </location>
    <ligand>
        <name>K(+)</name>
        <dbReference type="ChEBI" id="CHEBI:29103"/>
    </ligand>
</feature>
<evidence type="ECO:0000256" key="10">
    <source>
        <dbReference type="ARBA" id="ARBA00023027"/>
    </source>
</evidence>
<dbReference type="GO" id="GO:0110051">
    <property type="term" value="P:metabolite repair"/>
    <property type="evidence" value="ECO:0007669"/>
    <property type="project" value="TreeGrafter"/>
</dbReference>
<comment type="catalytic activity">
    <reaction evidence="15 17 19">
        <text>(6S)-NADHX + ADP = AMP + phosphate + NADH + H(+)</text>
        <dbReference type="Rhea" id="RHEA:32223"/>
        <dbReference type="ChEBI" id="CHEBI:15378"/>
        <dbReference type="ChEBI" id="CHEBI:43474"/>
        <dbReference type="ChEBI" id="CHEBI:57945"/>
        <dbReference type="ChEBI" id="CHEBI:64074"/>
        <dbReference type="ChEBI" id="CHEBI:456215"/>
        <dbReference type="ChEBI" id="CHEBI:456216"/>
        <dbReference type="EC" id="4.2.1.136"/>
    </reaction>
</comment>
<dbReference type="PANTHER" id="PTHR12592:SF0">
    <property type="entry name" value="ATP-DEPENDENT (S)-NAD(P)H-HYDRATE DEHYDRATASE"/>
    <property type="match status" value="1"/>
</dbReference>
<dbReference type="NCBIfam" id="TIGR00197">
    <property type="entry name" value="yjeF_nterm"/>
    <property type="match status" value="1"/>
</dbReference>
<comment type="similarity">
    <text evidence="3 19">In the N-terminal section; belongs to the NnrE/AIBP family.</text>
</comment>
<keyword evidence="12 17" id="KW-0456">Lyase</keyword>
<dbReference type="HAMAP" id="MF_01965">
    <property type="entry name" value="NADHX_dehydratase"/>
    <property type="match status" value="1"/>
</dbReference>
<comment type="cofactor">
    <cofactor evidence="18 19">
        <name>K(+)</name>
        <dbReference type="ChEBI" id="CHEBI:29103"/>
    </cofactor>
    <text evidence="18 19">Binds 1 potassium ion per subunit.</text>
</comment>
<dbReference type="GO" id="GO:0052856">
    <property type="term" value="F:NAD(P)HX epimerase activity"/>
    <property type="evidence" value="ECO:0007669"/>
    <property type="project" value="UniProtKB-UniRule"/>
</dbReference>
<name>A0A5C6VA91_9FLAO</name>
<comment type="catalytic activity">
    <reaction evidence="16 17 19">
        <text>(6S)-NADPHX + ADP = AMP + phosphate + NADPH + H(+)</text>
        <dbReference type="Rhea" id="RHEA:32235"/>
        <dbReference type="ChEBI" id="CHEBI:15378"/>
        <dbReference type="ChEBI" id="CHEBI:43474"/>
        <dbReference type="ChEBI" id="CHEBI:57783"/>
        <dbReference type="ChEBI" id="CHEBI:64076"/>
        <dbReference type="ChEBI" id="CHEBI:456215"/>
        <dbReference type="ChEBI" id="CHEBI:456216"/>
        <dbReference type="EC" id="4.2.1.136"/>
    </reaction>
</comment>
<comment type="caution">
    <text evidence="18">Lacks conserved residue(s) required for the propagation of feature annotation.</text>
</comment>
<evidence type="ECO:0000256" key="13">
    <source>
        <dbReference type="ARBA" id="ARBA00023268"/>
    </source>
</evidence>
<comment type="catalytic activity">
    <reaction evidence="1 18 19">
        <text>(6R)-NADHX = (6S)-NADHX</text>
        <dbReference type="Rhea" id="RHEA:32215"/>
        <dbReference type="ChEBI" id="CHEBI:64074"/>
        <dbReference type="ChEBI" id="CHEBI:64075"/>
        <dbReference type="EC" id="5.1.99.6"/>
    </reaction>
</comment>
<comment type="catalytic activity">
    <reaction evidence="2 18 19">
        <text>(6R)-NADPHX = (6S)-NADPHX</text>
        <dbReference type="Rhea" id="RHEA:32227"/>
        <dbReference type="ChEBI" id="CHEBI:64076"/>
        <dbReference type="ChEBI" id="CHEBI:64077"/>
        <dbReference type="EC" id="5.1.99.6"/>
    </reaction>
</comment>
<evidence type="ECO:0000256" key="3">
    <source>
        <dbReference type="ARBA" id="ARBA00006001"/>
    </source>
</evidence>
<dbReference type="PROSITE" id="PS51385">
    <property type="entry name" value="YJEF_N"/>
    <property type="match status" value="1"/>
</dbReference>
<dbReference type="RefSeq" id="WP_147013434.1">
    <property type="nucleotide sequence ID" value="NZ_VORB01000002.1"/>
</dbReference>
<dbReference type="GO" id="GO:0046872">
    <property type="term" value="F:metal ion binding"/>
    <property type="evidence" value="ECO:0007669"/>
    <property type="project" value="UniProtKB-UniRule"/>
</dbReference>
<keyword evidence="13" id="KW-0511">Multifunctional enzyme</keyword>
<organism evidence="22 23">
    <name type="scientific">Luteibaculum oceani</name>
    <dbReference type="NCBI Taxonomy" id="1294296"/>
    <lineage>
        <taxon>Bacteria</taxon>
        <taxon>Pseudomonadati</taxon>
        <taxon>Bacteroidota</taxon>
        <taxon>Flavobacteriia</taxon>
        <taxon>Flavobacteriales</taxon>
        <taxon>Luteibaculaceae</taxon>
        <taxon>Luteibaculum</taxon>
    </lineage>
</organism>
<dbReference type="InterPro" id="IPR004443">
    <property type="entry name" value="YjeF_N_dom"/>
</dbReference>
<feature type="binding site" evidence="17">
    <location>
        <position position="362"/>
    </location>
    <ligand>
        <name>(6S)-NADPHX</name>
        <dbReference type="ChEBI" id="CHEBI:64076"/>
    </ligand>
</feature>
<evidence type="ECO:0000313" key="23">
    <source>
        <dbReference type="Proteomes" id="UP000321168"/>
    </source>
</evidence>
<dbReference type="NCBIfam" id="TIGR00196">
    <property type="entry name" value="yjeF_cterm"/>
    <property type="match status" value="1"/>
</dbReference>
<feature type="binding site" evidence="17">
    <location>
        <position position="476"/>
    </location>
    <ligand>
        <name>AMP</name>
        <dbReference type="ChEBI" id="CHEBI:456215"/>
    </ligand>
</feature>
<dbReference type="InterPro" id="IPR017953">
    <property type="entry name" value="Carbohydrate_kinase_pred_CS"/>
</dbReference>
<dbReference type="Pfam" id="PF01256">
    <property type="entry name" value="Carb_kinase"/>
    <property type="match status" value="1"/>
</dbReference>
<dbReference type="HAMAP" id="MF_01966">
    <property type="entry name" value="NADHX_epimerase"/>
    <property type="match status" value="1"/>
</dbReference>
<evidence type="ECO:0000256" key="4">
    <source>
        <dbReference type="ARBA" id="ARBA00009524"/>
    </source>
</evidence>
<evidence type="ECO:0000256" key="12">
    <source>
        <dbReference type="ARBA" id="ARBA00023239"/>
    </source>
</evidence>
<accession>A0A5C6VA91</accession>
<dbReference type="InterPro" id="IPR036652">
    <property type="entry name" value="YjeF_N_dom_sf"/>
</dbReference>
<keyword evidence="6 17" id="KW-0547">Nucleotide-binding</keyword>
<dbReference type="EMBL" id="VORB01000002">
    <property type="protein sequence ID" value="TXC82169.1"/>
    <property type="molecule type" value="Genomic_DNA"/>
</dbReference>
<dbReference type="OrthoDB" id="9806925at2"/>
<feature type="binding site" evidence="18">
    <location>
        <position position="169"/>
    </location>
    <ligand>
        <name>K(+)</name>
        <dbReference type="ChEBI" id="CHEBI:29103"/>
    </ligand>
</feature>
<comment type="similarity">
    <text evidence="17">Belongs to the NnrD/CARKD family.</text>
</comment>
<dbReference type="GO" id="GO:0046496">
    <property type="term" value="P:nicotinamide nucleotide metabolic process"/>
    <property type="evidence" value="ECO:0007669"/>
    <property type="project" value="UniProtKB-UniRule"/>
</dbReference>
<feature type="binding site" evidence="18">
    <location>
        <position position="202"/>
    </location>
    <ligand>
        <name>(6S)-NADPHX</name>
        <dbReference type="ChEBI" id="CHEBI:64076"/>
    </ligand>
</feature>
<comment type="function">
    <text evidence="18">Catalyzes the epimerization of the S- and R-forms of NAD(P)HX, a damaged form of NAD(P)H that is a result of enzymatic or heat-dependent hydration. This is a prerequisite for the S-specific NAD(P)H-hydrate dehydratase to allow the repair of both epimers of NAD(P)HX.</text>
</comment>
<dbReference type="PANTHER" id="PTHR12592">
    <property type="entry name" value="ATP-DEPENDENT (S)-NAD(P)H-HYDRATE DEHYDRATASE FAMILY MEMBER"/>
    <property type="match status" value="1"/>
</dbReference>
<dbReference type="GO" id="GO:0052855">
    <property type="term" value="F:ADP-dependent NAD(P)H-hydrate dehydratase activity"/>
    <property type="evidence" value="ECO:0007669"/>
    <property type="project" value="UniProtKB-UniRule"/>
</dbReference>
<evidence type="ECO:0000256" key="2">
    <source>
        <dbReference type="ARBA" id="ARBA00000909"/>
    </source>
</evidence>
<comment type="caution">
    <text evidence="22">The sequence shown here is derived from an EMBL/GenBank/DDBJ whole genome shotgun (WGS) entry which is preliminary data.</text>
</comment>
<evidence type="ECO:0000259" key="21">
    <source>
        <dbReference type="PROSITE" id="PS51385"/>
    </source>
</evidence>
<evidence type="ECO:0000256" key="14">
    <source>
        <dbReference type="ARBA" id="ARBA00025153"/>
    </source>
</evidence>
<evidence type="ECO:0000313" key="22">
    <source>
        <dbReference type="EMBL" id="TXC82169.1"/>
    </source>
</evidence>
<dbReference type="PIRSF" id="PIRSF017184">
    <property type="entry name" value="Nnr"/>
    <property type="match status" value="1"/>
</dbReference>